<protein>
    <submittedName>
        <fullName evidence="1">Uncharacterized protein</fullName>
    </submittedName>
</protein>
<dbReference type="Proteomes" id="UP001062846">
    <property type="component" value="Chromosome 1"/>
</dbReference>
<name>A0ACC0PX09_RHOML</name>
<reference evidence="1" key="1">
    <citation type="submission" date="2022-02" db="EMBL/GenBank/DDBJ databases">
        <title>Plant Genome Project.</title>
        <authorList>
            <person name="Zhang R.-G."/>
        </authorList>
    </citation>
    <scope>NUCLEOTIDE SEQUENCE</scope>
    <source>
        <strain evidence="1">AT1</strain>
    </source>
</reference>
<organism evidence="1 2">
    <name type="scientific">Rhododendron molle</name>
    <name type="common">Chinese azalea</name>
    <name type="synonym">Azalea mollis</name>
    <dbReference type="NCBI Taxonomy" id="49168"/>
    <lineage>
        <taxon>Eukaryota</taxon>
        <taxon>Viridiplantae</taxon>
        <taxon>Streptophyta</taxon>
        <taxon>Embryophyta</taxon>
        <taxon>Tracheophyta</taxon>
        <taxon>Spermatophyta</taxon>
        <taxon>Magnoliopsida</taxon>
        <taxon>eudicotyledons</taxon>
        <taxon>Gunneridae</taxon>
        <taxon>Pentapetalae</taxon>
        <taxon>asterids</taxon>
        <taxon>Ericales</taxon>
        <taxon>Ericaceae</taxon>
        <taxon>Ericoideae</taxon>
        <taxon>Rhodoreae</taxon>
        <taxon>Rhododendron</taxon>
    </lineage>
</organism>
<sequence>MAANATTKMRIHFHRVLKFTLNLNHNGILIESNTHIKMKLKRCKRTYSSPLVLSLKPKVPFVEWEVCHCLICKDRI</sequence>
<dbReference type="EMBL" id="CM046388">
    <property type="protein sequence ID" value="KAI8570262.1"/>
    <property type="molecule type" value="Genomic_DNA"/>
</dbReference>
<proteinExistence type="predicted"/>
<evidence type="ECO:0000313" key="2">
    <source>
        <dbReference type="Proteomes" id="UP001062846"/>
    </source>
</evidence>
<comment type="caution">
    <text evidence="1">The sequence shown here is derived from an EMBL/GenBank/DDBJ whole genome shotgun (WGS) entry which is preliminary data.</text>
</comment>
<evidence type="ECO:0000313" key="1">
    <source>
        <dbReference type="EMBL" id="KAI8570262.1"/>
    </source>
</evidence>
<gene>
    <name evidence="1" type="ORF">RHMOL_Rhmol01G0020500</name>
</gene>
<keyword evidence="2" id="KW-1185">Reference proteome</keyword>
<accession>A0ACC0PX09</accession>